<accession>A0A7M2JC92</accession>
<dbReference type="Proteomes" id="UP000593833">
    <property type="component" value="Chromosome"/>
</dbReference>
<dbReference type="OrthoDB" id="9910224at2"/>
<dbReference type="RefSeq" id="WP_155766381.1">
    <property type="nucleotide sequence ID" value="NZ_CP015637.1"/>
</dbReference>
<dbReference type="EMBL" id="CP063233">
    <property type="protein sequence ID" value="QOU06514.1"/>
    <property type="molecule type" value="Genomic_DNA"/>
</dbReference>
<sequence>MPKAMNNVRQAAKRALYVPCDVKTFALQVAGGQPSFALKMLQDGVKTAVEGLLG</sequence>
<dbReference type="AlphaFoldDB" id="A0A7M2JC92"/>
<name>A0A7M2JC92_PSEFL</name>
<evidence type="ECO:0000313" key="1">
    <source>
        <dbReference type="EMBL" id="QOU06514.1"/>
    </source>
</evidence>
<evidence type="ECO:0000313" key="2">
    <source>
        <dbReference type="Proteomes" id="UP000593833"/>
    </source>
</evidence>
<organism evidence="1 2">
    <name type="scientific">Pseudomonas fluorescens</name>
    <dbReference type="NCBI Taxonomy" id="294"/>
    <lineage>
        <taxon>Bacteria</taxon>
        <taxon>Pseudomonadati</taxon>
        <taxon>Pseudomonadota</taxon>
        <taxon>Gammaproteobacteria</taxon>
        <taxon>Pseudomonadales</taxon>
        <taxon>Pseudomonadaceae</taxon>
        <taxon>Pseudomonas</taxon>
    </lineage>
</organism>
<protein>
    <submittedName>
        <fullName evidence="1">Uncharacterized protein</fullName>
    </submittedName>
</protein>
<reference evidence="1 2" key="1">
    <citation type="submission" date="2020-10" db="EMBL/GenBank/DDBJ databases">
        <title>Complete genome sequence of a novel Pseudomonas fluorescens strain isolated from the flower of kumarahou (Pomaderris kumeraho).</title>
        <authorList>
            <person name="Summers M.C."/>
            <person name="Nowak V."/>
            <person name="Fairhurst M.J."/>
            <person name="Owen J.G."/>
            <person name="Gerth M.L."/>
            <person name="Patrick W.M."/>
        </authorList>
    </citation>
    <scope>NUCLEOTIDE SEQUENCE [LARGE SCALE GENOMIC DNA]</scope>
    <source>
        <strain evidence="1 2">KF1</strain>
    </source>
</reference>
<gene>
    <name evidence="1" type="ORF">IM720_07290</name>
</gene>
<proteinExistence type="predicted"/>